<organism evidence="2 3">
    <name type="scientific">Gordonia pseudamarae</name>
    <dbReference type="NCBI Taxonomy" id="2831662"/>
    <lineage>
        <taxon>Bacteria</taxon>
        <taxon>Bacillati</taxon>
        <taxon>Actinomycetota</taxon>
        <taxon>Actinomycetes</taxon>
        <taxon>Mycobacteriales</taxon>
        <taxon>Gordoniaceae</taxon>
        <taxon>Gordonia</taxon>
    </lineage>
</organism>
<proteinExistence type="predicted"/>
<dbReference type="PANTHER" id="PTHR24094">
    <property type="entry name" value="SECRETED PROTEIN"/>
    <property type="match status" value="1"/>
</dbReference>
<keyword evidence="3" id="KW-1185">Reference proteome</keyword>
<dbReference type="InterPro" id="IPR011089">
    <property type="entry name" value="GmrSD_C"/>
</dbReference>
<dbReference type="Proteomes" id="UP001059836">
    <property type="component" value="Chromosome"/>
</dbReference>
<dbReference type="EMBL" id="CP045809">
    <property type="protein sequence ID" value="QHN35875.1"/>
    <property type="molecule type" value="Genomic_DNA"/>
</dbReference>
<evidence type="ECO:0000259" key="1">
    <source>
        <dbReference type="Pfam" id="PF07510"/>
    </source>
</evidence>
<reference evidence="2" key="1">
    <citation type="journal article" date="2021" name="Nat. Microbiol.">
        <title>Cocultivation of an ultrasmall environmental parasitic bacterium with lytic ability against bacteria associated with wastewater foams.</title>
        <authorList>
            <person name="Batinovic S."/>
            <person name="Rose J.J.A."/>
            <person name="Ratcliffe J."/>
            <person name="Seviour R.J."/>
            <person name="Petrovski S."/>
        </authorList>
    </citation>
    <scope>NUCLEOTIDE SEQUENCE</scope>
    <source>
        <strain evidence="2">CON9</strain>
    </source>
</reference>
<protein>
    <submittedName>
        <fullName evidence="2">DUF1524 domain-containing protein</fullName>
    </submittedName>
</protein>
<name>A0ABX6IKQ7_9ACTN</name>
<evidence type="ECO:0000313" key="3">
    <source>
        <dbReference type="Proteomes" id="UP001059836"/>
    </source>
</evidence>
<accession>A0ABX6IKQ7</accession>
<gene>
    <name evidence="2" type="ORF">GII31_14345</name>
</gene>
<sequence>MRTVSSSRWPVTRWLAVWAAAVTAVIVAIGAVLADTGAGADPALRRAADRAAATLARIPTVEYRAGADGSYDRARFGSAWTDAVSVTGGGNGCDTRNDVLTRDLSDITTGVTSSCPKAVLSGEFRSPYTGEFIVFSRERAPSAVQIDHIVPLAFAWAMGARGWPAARRYAFANDPANLVAVDARSNQDKSDAEPARWMPPLTGFRCQYSIQFVAVVDAYGLALDLPSRKVLAQVLRGC</sequence>
<evidence type="ECO:0000313" key="2">
    <source>
        <dbReference type="EMBL" id="QHN35875.1"/>
    </source>
</evidence>
<dbReference type="RefSeq" id="WP_213244124.1">
    <property type="nucleotide sequence ID" value="NZ_CP045806.1"/>
</dbReference>
<dbReference type="Pfam" id="PF07510">
    <property type="entry name" value="GmrSD_C"/>
    <property type="match status" value="1"/>
</dbReference>
<dbReference type="PANTHER" id="PTHR24094:SF15">
    <property type="entry name" value="AMP-DEPENDENT SYNTHETASE_LIGASE DOMAIN-CONTAINING PROTEIN-RELATED"/>
    <property type="match status" value="1"/>
</dbReference>
<feature type="domain" description="GmrSD restriction endonucleases C-terminal" evidence="1">
    <location>
        <begin position="94"/>
        <end position="218"/>
    </location>
</feature>